<reference evidence="3" key="1">
    <citation type="journal article" date="2019" name="Int. J. Syst. Evol. Microbiol.">
        <title>The Global Catalogue of Microorganisms (GCM) 10K type strain sequencing project: providing services to taxonomists for standard genome sequencing and annotation.</title>
        <authorList>
            <consortium name="The Broad Institute Genomics Platform"/>
            <consortium name="The Broad Institute Genome Sequencing Center for Infectious Disease"/>
            <person name="Wu L."/>
            <person name="Ma J."/>
        </authorList>
    </citation>
    <scope>NUCLEOTIDE SEQUENCE [LARGE SCALE GENOMIC DNA]</scope>
    <source>
        <strain evidence="3">JCM 18054</strain>
    </source>
</reference>
<organism evidence="2 3">
    <name type="scientific">Amycolatopsis dongchuanensis</name>
    <dbReference type="NCBI Taxonomy" id="1070866"/>
    <lineage>
        <taxon>Bacteria</taxon>
        <taxon>Bacillati</taxon>
        <taxon>Actinomycetota</taxon>
        <taxon>Actinomycetes</taxon>
        <taxon>Pseudonocardiales</taxon>
        <taxon>Pseudonocardiaceae</taxon>
        <taxon>Amycolatopsis</taxon>
    </lineage>
</organism>
<proteinExistence type="predicted"/>
<protein>
    <submittedName>
        <fullName evidence="2">RICIN domain-containing protein</fullName>
    </submittedName>
</protein>
<dbReference type="InterPro" id="IPR006626">
    <property type="entry name" value="PbH1"/>
</dbReference>
<dbReference type="SMART" id="SM00710">
    <property type="entry name" value="PbH1"/>
    <property type="match status" value="6"/>
</dbReference>
<accession>A0ABP9QUS0</accession>
<dbReference type="RefSeq" id="WP_346054692.1">
    <property type="nucleotide sequence ID" value="NZ_BAABIB010000078.1"/>
</dbReference>
<feature type="signal peptide" evidence="1">
    <location>
        <begin position="1"/>
        <end position="28"/>
    </location>
</feature>
<dbReference type="InterPro" id="IPR012334">
    <property type="entry name" value="Pectin_lyas_fold"/>
</dbReference>
<sequence length="662" mass="70762">MRYTGRKALAALAVAAAVVALTTAPAQATGTPGFTIFVAPGGDDHDRGTPGRPVATLEKARELARGLSARGNVTVALAGGTYRLASPLKFTSEDSGRNGHTITWQALPGQTPVLSGGLPVTGWEQHDPAAGIYVADVPKGVDSRQLYVDGVSAPRAAIPIARTDVQVTPTGLSIVNPALGYLATLPDQDRIEVESQNSFTDRYAPVESITGTTITMRQPAWNNNNWGYDTLAHPFAGGTLLLENSYAFLQTGQWYLDPDAGKVYYKAPAGWDPAHSDVELPRLSSLVQVSGTRTRPVHDLAFRGLHFEHTTWLQPGTSVGYANQQSGTFLAGAYPQPADFLTSCQLGCPLFEAARNSWHQVPAAVQVSAARDISFTGNTFAHLGQVALGIGNDANAHASGVGLGASRITVHRNTFRDDAGSGIVAGGVQPDAHHPADPAMADRDITITDNLVTDVARDYKDMAGVLTTYVTHAVIEHNEVSDLAYDGIDVGWGWGANDPGGSQDYRDRGLYDYQPVYSTPTTLKDTVVRYNLVHGTKKVFHDGGSIYNLSANPGAVIDRNYVYDNHETVGLYLDEGSRYVSLTGNVIQDSGVWAFTNASATNNTNDNTFRGNWYDTGLTRVVTGEPHHNVLDGNVQVADGNWPAEAREVMRQAGIEPGRDPS</sequence>
<feature type="chain" id="PRO_5045905425" evidence="1">
    <location>
        <begin position="29"/>
        <end position="662"/>
    </location>
</feature>
<evidence type="ECO:0000313" key="3">
    <source>
        <dbReference type="Proteomes" id="UP001500192"/>
    </source>
</evidence>
<dbReference type="InterPro" id="IPR011050">
    <property type="entry name" value="Pectin_lyase_fold/virulence"/>
</dbReference>
<dbReference type="EMBL" id="BAABIB010000078">
    <property type="protein sequence ID" value="GAA5167770.1"/>
    <property type="molecule type" value="Genomic_DNA"/>
</dbReference>
<keyword evidence="3" id="KW-1185">Reference proteome</keyword>
<keyword evidence="1" id="KW-0732">Signal</keyword>
<gene>
    <name evidence="2" type="ORF">GCM10023214_42520</name>
</gene>
<name>A0ABP9QUS0_9PSEU</name>
<dbReference type="SUPFAM" id="SSF51126">
    <property type="entry name" value="Pectin lyase-like"/>
    <property type="match status" value="1"/>
</dbReference>
<evidence type="ECO:0000313" key="2">
    <source>
        <dbReference type="EMBL" id="GAA5167770.1"/>
    </source>
</evidence>
<dbReference type="Proteomes" id="UP001500192">
    <property type="component" value="Unassembled WGS sequence"/>
</dbReference>
<dbReference type="Gene3D" id="2.160.20.10">
    <property type="entry name" value="Single-stranded right-handed beta-helix, Pectin lyase-like"/>
    <property type="match status" value="3"/>
</dbReference>
<comment type="caution">
    <text evidence="2">The sequence shown here is derived from an EMBL/GenBank/DDBJ whole genome shotgun (WGS) entry which is preliminary data.</text>
</comment>
<evidence type="ECO:0000256" key="1">
    <source>
        <dbReference type="SAM" id="SignalP"/>
    </source>
</evidence>
<dbReference type="PANTHER" id="PTHR36453:SF1">
    <property type="entry name" value="RIGHT HANDED BETA HELIX DOMAIN-CONTAINING PROTEIN"/>
    <property type="match status" value="1"/>
</dbReference>
<dbReference type="PANTHER" id="PTHR36453">
    <property type="entry name" value="SECRETED PROTEIN-RELATED"/>
    <property type="match status" value="1"/>
</dbReference>